<feature type="compositionally biased region" description="Pro residues" evidence="1">
    <location>
        <begin position="298"/>
        <end position="310"/>
    </location>
</feature>
<name>A0A4Q7KIR5_9PSEU</name>
<evidence type="ECO:0000313" key="2">
    <source>
        <dbReference type="EMBL" id="RZS34828.1"/>
    </source>
</evidence>
<sequence length="468" mass="47261">MNAHGIVVRKRPYIPGNDAGELKALRDESRQTGVPVEQLINADGQMREHLAGQTVRPINTPGALYDQHGHQQMYDMVHNDVNPAAVRQTGDDWVGFGNDLITFQEEISRAIGTEGGQWNGKAANGARDFSVGVGNWFGQTGSGALATGMALQKSSDAVANGQKKMPPVVQYDRAAFLARMNAAPPQDKQAIADEAQRVYNQANEQRLIAAGVMSGMDQQLTGTAMPTYTPPPTLNAPAGTSTPSGTGDGTGRPTTPGVRPGGGRPARSGDPTGGTGQQVAPPPPISGDAGRHDQPGRQPTPGPGFEPVPVPGGHGGITNPGQWTPVPTDAPGGVDRFGPTGGQGGGQGPGGMVPPVAGGYGGGYGPTGSDGGRGGTGGRAPGAGNAVGAGPRAGGMPGVDPHGGAGRAGGGARPGMAPGGMPLGAGAGRQGDDDKEHDRPSWLVDGDPDETWFGDDYPALPPTTIGED</sequence>
<feature type="compositionally biased region" description="Gly residues" evidence="1">
    <location>
        <begin position="339"/>
        <end position="351"/>
    </location>
</feature>
<comment type="caution">
    <text evidence="2">The sequence shown here is derived from an EMBL/GenBank/DDBJ whole genome shotgun (WGS) entry which is preliminary data.</text>
</comment>
<reference evidence="2 3" key="1">
    <citation type="submission" date="2019-02" db="EMBL/GenBank/DDBJ databases">
        <title>Genomic Encyclopedia of Type Strains, Phase IV (KMG-IV): sequencing the most valuable type-strain genomes for metagenomic binning, comparative biology and taxonomic classification.</title>
        <authorList>
            <person name="Goeker M."/>
        </authorList>
    </citation>
    <scope>NUCLEOTIDE SEQUENCE [LARGE SCALE GENOMIC DNA]</scope>
    <source>
        <strain evidence="2 3">DSM 101727</strain>
    </source>
</reference>
<evidence type="ECO:0000256" key="1">
    <source>
        <dbReference type="SAM" id="MobiDB-lite"/>
    </source>
</evidence>
<protein>
    <recommendedName>
        <fullName evidence="4">PPE family protein</fullName>
    </recommendedName>
</protein>
<gene>
    <name evidence="2" type="ORF">EV193_108177</name>
</gene>
<feature type="region of interest" description="Disordered" evidence="1">
    <location>
        <begin position="221"/>
        <end position="468"/>
    </location>
</feature>
<dbReference type="AlphaFoldDB" id="A0A4Q7KIR5"/>
<organism evidence="2 3">
    <name type="scientific">Herbihabitans rhizosphaerae</name>
    <dbReference type="NCBI Taxonomy" id="1872711"/>
    <lineage>
        <taxon>Bacteria</taxon>
        <taxon>Bacillati</taxon>
        <taxon>Actinomycetota</taxon>
        <taxon>Actinomycetes</taxon>
        <taxon>Pseudonocardiales</taxon>
        <taxon>Pseudonocardiaceae</taxon>
        <taxon>Herbihabitans</taxon>
    </lineage>
</organism>
<evidence type="ECO:0000313" key="3">
    <source>
        <dbReference type="Proteomes" id="UP000294257"/>
    </source>
</evidence>
<dbReference type="Proteomes" id="UP000294257">
    <property type="component" value="Unassembled WGS sequence"/>
</dbReference>
<evidence type="ECO:0008006" key="4">
    <source>
        <dbReference type="Google" id="ProtNLM"/>
    </source>
</evidence>
<feature type="compositionally biased region" description="Low complexity" evidence="1">
    <location>
        <begin position="236"/>
        <end position="258"/>
    </location>
</feature>
<dbReference type="EMBL" id="SGWQ01000008">
    <property type="protein sequence ID" value="RZS34828.1"/>
    <property type="molecule type" value="Genomic_DNA"/>
</dbReference>
<feature type="compositionally biased region" description="Basic and acidic residues" evidence="1">
    <location>
        <begin position="430"/>
        <end position="440"/>
    </location>
</feature>
<proteinExistence type="predicted"/>
<dbReference type="InterPro" id="IPR038332">
    <property type="entry name" value="PPE_sf"/>
</dbReference>
<keyword evidence="3" id="KW-1185">Reference proteome</keyword>
<accession>A0A4Q7KIR5</accession>
<feature type="compositionally biased region" description="Gly residues" evidence="1">
    <location>
        <begin position="358"/>
        <end position="429"/>
    </location>
</feature>
<dbReference type="Gene3D" id="1.20.1260.20">
    <property type="entry name" value="PPE superfamily"/>
    <property type="match status" value="1"/>
</dbReference>